<sequence>MKTFLSTRHGGVAALVLCVVGGVAMAQTRSLPVQGDHGGKAKGDETYQIQQRKRWFIEQRGLDRVRDTSVLRENALRQLRVQRPRLVASAAAAGEVWTPVGPSSMKMGQWAMGRVAGRLTSIAPHPTDDNTVYVGAAAGGLWKTSNAGASWTPVLDSIGNYSVGSIHVEANAPQNVWVGTGDRIGDCAGYLSHGVHLSSNSGTTWVARNGSGTGALGLKLVNSLLVLPSNSNVVMAGGGSGCGGVSGGTSGLYRSTNRGVSWTRVLTPTIEDMVVARGTSTVYAAAPGHGVYKSIDGGATWTNPTVAMPGSRLRLAISNRDPNTLYTFNGTTVYRSRDAGLSWTATSNSACSGQCWYNLALAVHPTSPATVIAASIRPARSTNWGSTFSIMTNSWGGSQQVHQDTHVVVYSNNNPNRIWIGSDGGIWRTDNGGTSWANMNSNLSITQFYDIAVHPNNADIVFGGAQDNSSSARLDGTDVWDLTYASGDGFMNLVDEVNPNIVFQTSYPQGDYPNILRSTQGGAPGTFSGVSNSGLVPGNFAWKTILATAGGYAFVGSNYVHRMNSAGSGWTSLTGNLGTITVITPRKIGSVVPTYVGTSSGAVHYSANGAGTTAFSNVTGNLPGGRIGDIAMDPTNAQRVFVVRSVFGGAKLYRSTTAGTTWTAAGAGLPDVPVNAIRIDPLNTQRIFVGTDVGVYVSDNGGSNFVAFSTGMPVGILITDLEIDNAPHVLVAGTYGRGAWKVPLGGNGGNQPPVSNYTASSTGLTATFRDASTDSDGTIVRRNWNFGDGTSSPAIHPSHIYAADGSYVVTLTVTDNQGAAASRSYTVTIAGGGSSSVLTNGVPKYNLAIPTNEERRFTLVVPSGASGLKFTTAGIKGDADLYVKFGSQPSTTVYDCKSDGATSNEACSITTAQPGTYHVLVRAYAEVSGLKLTGSYLAARSTRTYTNANDVAIADNATVESTIAVAGRSGNAPATATLALGIVHTYRGDLKVELVAPDGTLYPIHDRTGGSADNIAGSYTLNLSGRPLSGNWKLRVRDNSGNDTGRIDSWSLAF</sequence>
<dbReference type="Gene3D" id="2.130.10.10">
    <property type="entry name" value="YVTN repeat-like/Quinoprotein amine dehydrogenase"/>
    <property type="match status" value="4"/>
</dbReference>
<dbReference type="OrthoDB" id="9813892at2"/>
<dbReference type="EMBL" id="RIBS01000007">
    <property type="protein sequence ID" value="RNF82588.1"/>
    <property type="molecule type" value="Genomic_DNA"/>
</dbReference>
<dbReference type="SUPFAM" id="SSF110296">
    <property type="entry name" value="Oligoxyloglucan reducing end-specific cellobiohydrolase"/>
    <property type="match status" value="3"/>
</dbReference>
<dbReference type="InterPro" id="IPR013783">
    <property type="entry name" value="Ig-like_fold"/>
</dbReference>
<accession>A0A3M8SMI9</accession>
<evidence type="ECO:0000256" key="1">
    <source>
        <dbReference type="ARBA" id="ARBA00001913"/>
    </source>
</evidence>
<dbReference type="InterPro" id="IPR002884">
    <property type="entry name" value="P_dom"/>
</dbReference>
<dbReference type="Gene3D" id="2.60.120.380">
    <property type="match status" value="1"/>
</dbReference>
<reference evidence="6 7" key="1">
    <citation type="submission" date="2018-11" db="EMBL/GenBank/DDBJ databases">
        <title>Lysobacter cryohumiis sp. nov., isolated from soil in the Tianshan Mountains, Xinjiang, China.</title>
        <authorList>
            <person name="Luo Y."/>
            <person name="Sheng H."/>
        </authorList>
    </citation>
    <scope>NUCLEOTIDE SEQUENCE [LARGE SCALE GENOMIC DNA]</scope>
    <source>
        <strain evidence="6 7">ZS60</strain>
    </source>
</reference>
<dbReference type="CDD" id="cd00146">
    <property type="entry name" value="PKD"/>
    <property type="match status" value="1"/>
</dbReference>
<dbReference type="PROSITE" id="PS50093">
    <property type="entry name" value="PKD"/>
    <property type="match status" value="1"/>
</dbReference>
<evidence type="ECO:0000259" key="4">
    <source>
        <dbReference type="PROSITE" id="PS50093"/>
    </source>
</evidence>
<dbReference type="PROSITE" id="PS51829">
    <property type="entry name" value="P_HOMO_B"/>
    <property type="match status" value="1"/>
</dbReference>
<dbReference type="Pfam" id="PF18911">
    <property type="entry name" value="PKD_4"/>
    <property type="match status" value="1"/>
</dbReference>
<dbReference type="InterPro" id="IPR007280">
    <property type="entry name" value="Peptidase_C_arc/bac"/>
</dbReference>
<evidence type="ECO:0000313" key="7">
    <source>
        <dbReference type="Proteomes" id="UP000267049"/>
    </source>
</evidence>
<dbReference type="SMART" id="SM00089">
    <property type="entry name" value="PKD"/>
    <property type="match status" value="1"/>
</dbReference>
<keyword evidence="7" id="KW-1185">Reference proteome</keyword>
<organism evidence="6 7">
    <name type="scientific">Montanilutibacter psychrotolerans</name>
    <dbReference type="NCBI Taxonomy" id="1327343"/>
    <lineage>
        <taxon>Bacteria</taxon>
        <taxon>Pseudomonadati</taxon>
        <taxon>Pseudomonadota</taxon>
        <taxon>Gammaproteobacteria</taxon>
        <taxon>Lysobacterales</taxon>
        <taxon>Lysobacteraceae</taxon>
        <taxon>Montanilutibacter</taxon>
    </lineage>
</organism>
<dbReference type="GO" id="GO:0006508">
    <property type="term" value="P:proteolysis"/>
    <property type="evidence" value="ECO:0007669"/>
    <property type="project" value="UniProtKB-KW"/>
</dbReference>
<dbReference type="Proteomes" id="UP000267049">
    <property type="component" value="Unassembled WGS sequence"/>
</dbReference>
<dbReference type="AlphaFoldDB" id="A0A3M8SMI9"/>
<name>A0A3M8SMI9_9GAMM</name>
<evidence type="ECO:0000259" key="5">
    <source>
        <dbReference type="PROSITE" id="PS51829"/>
    </source>
</evidence>
<feature type="domain" description="PKD" evidence="4">
    <location>
        <begin position="749"/>
        <end position="829"/>
    </location>
</feature>
<gene>
    <name evidence="6" type="ORF">EER27_13865</name>
</gene>
<dbReference type="PANTHER" id="PTHR43739">
    <property type="entry name" value="XYLOGLUCANASE (EUROFUNG)"/>
    <property type="match status" value="1"/>
</dbReference>
<dbReference type="Pfam" id="PF04151">
    <property type="entry name" value="PPC"/>
    <property type="match status" value="1"/>
</dbReference>
<dbReference type="Pfam" id="PF01483">
    <property type="entry name" value="P_proprotein"/>
    <property type="match status" value="1"/>
</dbReference>
<keyword evidence="3" id="KW-0378">Hydrolase</keyword>
<dbReference type="InterPro" id="IPR015943">
    <property type="entry name" value="WD40/YVTN_repeat-like_dom_sf"/>
</dbReference>
<dbReference type="SUPFAM" id="SSF49299">
    <property type="entry name" value="PKD domain"/>
    <property type="match status" value="1"/>
</dbReference>
<dbReference type="InterPro" id="IPR000601">
    <property type="entry name" value="PKD_dom"/>
</dbReference>
<dbReference type="Gene3D" id="2.60.120.260">
    <property type="entry name" value="Galactose-binding domain-like"/>
    <property type="match status" value="1"/>
</dbReference>
<dbReference type="SUPFAM" id="SSF49785">
    <property type="entry name" value="Galactose-binding domain-like"/>
    <property type="match status" value="1"/>
</dbReference>
<dbReference type="GO" id="GO:0004252">
    <property type="term" value="F:serine-type endopeptidase activity"/>
    <property type="evidence" value="ECO:0007669"/>
    <property type="project" value="InterPro"/>
</dbReference>
<evidence type="ECO:0000313" key="6">
    <source>
        <dbReference type="EMBL" id="RNF82588.1"/>
    </source>
</evidence>
<dbReference type="InterPro" id="IPR052025">
    <property type="entry name" value="Xyloglucanase_GH74"/>
</dbReference>
<dbReference type="PANTHER" id="PTHR43739:SF5">
    <property type="entry name" value="EXO-ALPHA-SIALIDASE"/>
    <property type="match status" value="1"/>
</dbReference>
<dbReference type="CDD" id="cd15482">
    <property type="entry name" value="Sialidase_non-viral"/>
    <property type="match status" value="1"/>
</dbReference>
<feature type="domain" description="P/Homo B" evidence="5">
    <location>
        <begin position="933"/>
        <end position="1054"/>
    </location>
</feature>
<keyword evidence="2" id="KW-0645">Protease</keyword>
<evidence type="ECO:0000256" key="2">
    <source>
        <dbReference type="ARBA" id="ARBA00022670"/>
    </source>
</evidence>
<evidence type="ECO:0000256" key="3">
    <source>
        <dbReference type="ARBA" id="ARBA00022801"/>
    </source>
</evidence>
<dbReference type="InterPro" id="IPR008979">
    <property type="entry name" value="Galactose-bd-like_sf"/>
</dbReference>
<dbReference type="RefSeq" id="WP_123088724.1">
    <property type="nucleotide sequence ID" value="NZ_RIBS01000007.1"/>
</dbReference>
<dbReference type="Gene3D" id="2.60.40.10">
    <property type="entry name" value="Immunoglobulins"/>
    <property type="match status" value="1"/>
</dbReference>
<protein>
    <submittedName>
        <fullName evidence="6">PKD domain-containing protein</fullName>
    </submittedName>
</protein>
<dbReference type="InterPro" id="IPR022409">
    <property type="entry name" value="PKD/Chitinase_dom"/>
</dbReference>
<proteinExistence type="predicted"/>
<comment type="caution">
    <text evidence="6">The sequence shown here is derived from an EMBL/GenBank/DDBJ whole genome shotgun (WGS) entry which is preliminary data.</text>
</comment>
<dbReference type="GO" id="GO:0010411">
    <property type="term" value="P:xyloglucan metabolic process"/>
    <property type="evidence" value="ECO:0007669"/>
    <property type="project" value="TreeGrafter"/>
</dbReference>
<dbReference type="InterPro" id="IPR035986">
    <property type="entry name" value="PKD_dom_sf"/>
</dbReference>
<comment type="cofactor">
    <cofactor evidence="1">
        <name>Ca(2+)</name>
        <dbReference type="ChEBI" id="CHEBI:29108"/>
    </cofactor>
</comment>